<evidence type="ECO:0000256" key="3">
    <source>
        <dbReference type="ARBA" id="ARBA00022777"/>
    </source>
</evidence>
<accession>A0A6M5YQQ3</accession>
<dbReference type="GO" id="GO:0035438">
    <property type="term" value="F:cyclic-di-GMP binding"/>
    <property type="evidence" value="ECO:0007669"/>
    <property type="project" value="InterPro"/>
</dbReference>
<dbReference type="EMBL" id="CP053452">
    <property type="protein sequence ID" value="QJW96355.1"/>
    <property type="molecule type" value="Genomic_DNA"/>
</dbReference>
<dbReference type="Gene3D" id="3.30.200.20">
    <property type="entry name" value="Phosphorylase Kinase, domain 1"/>
    <property type="match status" value="1"/>
</dbReference>
<evidence type="ECO:0000256" key="1">
    <source>
        <dbReference type="ARBA" id="ARBA00022679"/>
    </source>
</evidence>
<dbReference type="RefSeq" id="WP_171471957.1">
    <property type="nucleotide sequence ID" value="NZ_CP053452.2"/>
</dbReference>
<dbReference type="SMART" id="SM00220">
    <property type="entry name" value="S_TKc"/>
    <property type="match status" value="1"/>
</dbReference>
<dbReference type="PROSITE" id="PS50011">
    <property type="entry name" value="PROTEIN_KINASE_DOM"/>
    <property type="match status" value="1"/>
</dbReference>
<reference evidence="7" key="1">
    <citation type="submission" date="2020-05" db="EMBL/GenBank/DDBJ databases">
        <title>Frigoriglobus tundricola gen. nov., sp. nov., a psychrotolerant cellulolytic planctomycete of the family Gemmataceae with two divergent copies of 16S rRNA gene.</title>
        <authorList>
            <person name="Kulichevskaya I.S."/>
            <person name="Ivanova A.A."/>
            <person name="Naumoff D.G."/>
            <person name="Beletsky A.V."/>
            <person name="Rijpstra W.I.C."/>
            <person name="Sinninghe Damste J.S."/>
            <person name="Mardanov A.V."/>
            <person name="Ravin N.V."/>
            <person name="Dedysh S.N."/>
        </authorList>
    </citation>
    <scope>NUCLEOTIDE SEQUENCE [LARGE SCALE GENOMIC DNA]</scope>
    <source>
        <strain evidence="7">PL17</strain>
    </source>
</reference>
<dbReference type="InterPro" id="IPR009875">
    <property type="entry name" value="PilZ_domain"/>
</dbReference>
<evidence type="ECO:0000259" key="5">
    <source>
        <dbReference type="PROSITE" id="PS50011"/>
    </source>
</evidence>
<dbReference type="KEGG" id="ftj:FTUN_3912"/>
<sequence length="406" mass="43305">MLAQSRAKSVPLSLGRFEITGRANIGIPDVHRARDESGHPVAVYLTPCDDAGAPRTAPGARSAFEAVAGIDHPNVLRALDFGRDGGFEYLVTEWVEGATLARMIETHGRLPEANVIRYLAQVGQAIDHTRTGGFAPCRVTPGNVLVRSDGLAKLIPFALPDAAGPGTRDRMAALLKPEFAAEIAADPKAARVPFVDAMFSLGTTLHEALTGSEWVPPVEPVGRKRRRAAPRALGLTDRAERAVRRATDPNVVRRPASCLEFLKLLRTRSAAAGTKKSDARTPAATGTDLRACVRYSLGVGSNCTIHSSVFDLPDAPGSAEVWPLVVQDVSATGIGLLLARRCEPGTELSVEVASDAAGVRRCLPVRVVRVRKDNFGHWTHGCTFLTPLTRAELTAILDGLGRTDGM</sequence>
<keyword evidence="3" id="KW-0418">Kinase</keyword>
<proteinExistence type="predicted"/>
<dbReference type="Gene3D" id="1.10.510.10">
    <property type="entry name" value="Transferase(Phosphotransferase) domain 1"/>
    <property type="match status" value="1"/>
</dbReference>
<dbReference type="Pfam" id="PF07238">
    <property type="entry name" value="PilZ"/>
    <property type="match status" value="1"/>
</dbReference>
<protein>
    <recommendedName>
        <fullName evidence="5">Protein kinase domain-containing protein</fullName>
    </recommendedName>
</protein>
<keyword evidence="4" id="KW-0067">ATP-binding</keyword>
<name>A0A6M5YQQ3_9BACT</name>
<dbReference type="Proteomes" id="UP000503447">
    <property type="component" value="Chromosome"/>
</dbReference>
<keyword evidence="7" id="KW-1185">Reference proteome</keyword>
<dbReference type="PANTHER" id="PTHR43289">
    <property type="entry name" value="MITOGEN-ACTIVATED PROTEIN KINASE KINASE KINASE 20-RELATED"/>
    <property type="match status" value="1"/>
</dbReference>
<dbReference type="GO" id="GO:0004674">
    <property type="term" value="F:protein serine/threonine kinase activity"/>
    <property type="evidence" value="ECO:0007669"/>
    <property type="project" value="TreeGrafter"/>
</dbReference>
<dbReference type="InterPro" id="IPR000719">
    <property type="entry name" value="Prot_kinase_dom"/>
</dbReference>
<keyword evidence="2" id="KW-0547">Nucleotide-binding</keyword>
<feature type="domain" description="Protein kinase" evidence="5">
    <location>
        <begin position="14"/>
        <end position="265"/>
    </location>
</feature>
<evidence type="ECO:0000313" key="6">
    <source>
        <dbReference type="EMBL" id="QJW96355.1"/>
    </source>
</evidence>
<dbReference type="InterPro" id="IPR011009">
    <property type="entry name" value="Kinase-like_dom_sf"/>
</dbReference>
<dbReference type="PANTHER" id="PTHR43289:SF6">
    <property type="entry name" value="SERINE_THREONINE-PROTEIN KINASE NEKL-3"/>
    <property type="match status" value="1"/>
</dbReference>
<gene>
    <name evidence="6" type="ORF">FTUN_3912</name>
</gene>
<keyword evidence="1" id="KW-0808">Transferase</keyword>
<evidence type="ECO:0000256" key="2">
    <source>
        <dbReference type="ARBA" id="ARBA00022741"/>
    </source>
</evidence>
<dbReference type="SUPFAM" id="SSF56112">
    <property type="entry name" value="Protein kinase-like (PK-like)"/>
    <property type="match status" value="1"/>
</dbReference>
<dbReference type="AlphaFoldDB" id="A0A6M5YQQ3"/>
<evidence type="ECO:0000313" key="7">
    <source>
        <dbReference type="Proteomes" id="UP000503447"/>
    </source>
</evidence>
<dbReference type="Pfam" id="PF00069">
    <property type="entry name" value="Pkinase"/>
    <property type="match status" value="1"/>
</dbReference>
<evidence type="ECO:0000256" key="4">
    <source>
        <dbReference type="ARBA" id="ARBA00022840"/>
    </source>
</evidence>
<dbReference type="GO" id="GO:0005524">
    <property type="term" value="F:ATP binding"/>
    <property type="evidence" value="ECO:0007669"/>
    <property type="project" value="UniProtKB-KW"/>
</dbReference>
<organism evidence="6 7">
    <name type="scientific">Frigoriglobus tundricola</name>
    <dbReference type="NCBI Taxonomy" id="2774151"/>
    <lineage>
        <taxon>Bacteria</taxon>
        <taxon>Pseudomonadati</taxon>
        <taxon>Planctomycetota</taxon>
        <taxon>Planctomycetia</taxon>
        <taxon>Gemmatales</taxon>
        <taxon>Gemmataceae</taxon>
        <taxon>Frigoriglobus</taxon>
    </lineage>
</organism>